<evidence type="ECO:0000256" key="7">
    <source>
        <dbReference type="ARBA" id="ARBA00022547"/>
    </source>
</evidence>
<gene>
    <name evidence="21" type="ORF">MBRA1_003734</name>
</gene>
<organism evidence="21 22">
    <name type="scientific">Malassezia brasiliensis</name>
    <dbReference type="NCBI Taxonomy" id="1821822"/>
    <lineage>
        <taxon>Eukaryota</taxon>
        <taxon>Fungi</taxon>
        <taxon>Dikarya</taxon>
        <taxon>Basidiomycota</taxon>
        <taxon>Ustilaginomycotina</taxon>
        <taxon>Malasseziomycetes</taxon>
        <taxon>Malasseziales</taxon>
        <taxon>Malasseziaceae</taxon>
        <taxon>Malassezia</taxon>
    </lineage>
</organism>
<dbReference type="GO" id="GO:0033554">
    <property type="term" value="P:cellular response to stress"/>
    <property type="evidence" value="ECO:0007669"/>
    <property type="project" value="UniProtKB-ARBA"/>
</dbReference>
<dbReference type="SUPFAM" id="SSF51206">
    <property type="entry name" value="cAMP-binding domain-like"/>
    <property type="match status" value="2"/>
</dbReference>
<name>A0AAF0DX90_9BASI</name>
<dbReference type="SMART" id="SM00100">
    <property type="entry name" value="cNMP"/>
    <property type="match status" value="2"/>
</dbReference>
<dbReference type="GO" id="GO:0005743">
    <property type="term" value="C:mitochondrial inner membrane"/>
    <property type="evidence" value="ECO:0007669"/>
    <property type="project" value="UniProtKB-SubCell"/>
</dbReference>
<dbReference type="PANTHER" id="PTHR11635:SF152">
    <property type="entry name" value="CAMP-DEPENDENT PROTEIN KINASE TYPE I REGULATORY SUBUNIT-RELATED"/>
    <property type="match status" value="1"/>
</dbReference>
<dbReference type="PANTHER" id="PTHR11635">
    <property type="entry name" value="CAMP-DEPENDENT PROTEIN KINASE REGULATORY CHAIN"/>
    <property type="match status" value="1"/>
</dbReference>
<evidence type="ECO:0000256" key="8">
    <source>
        <dbReference type="ARBA" id="ARBA00022553"/>
    </source>
</evidence>
<dbReference type="InterPro" id="IPR018490">
    <property type="entry name" value="cNMP-bd_dom_sf"/>
</dbReference>
<dbReference type="CDD" id="cd00038">
    <property type="entry name" value="CAP_ED"/>
    <property type="match status" value="2"/>
</dbReference>
<comment type="similarity">
    <text evidence="3">Belongs to the ATPase d subunit family.</text>
</comment>
<evidence type="ECO:0000256" key="15">
    <source>
        <dbReference type="ARBA" id="ARBA00023128"/>
    </source>
</evidence>
<dbReference type="GO" id="GO:0005634">
    <property type="term" value="C:nucleus"/>
    <property type="evidence" value="ECO:0007669"/>
    <property type="project" value="TreeGrafter"/>
</dbReference>
<reference evidence="21" key="1">
    <citation type="submission" date="2023-03" db="EMBL/GenBank/DDBJ databases">
        <title>Mating type loci evolution in Malassezia.</title>
        <authorList>
            <person name="Coelho M.A."/>
        </authorList>
    </citation>
    <scope>NUCLEOTIDE SEQUENCE</scope>
    <source>
        <strain evidence="21">CBS 14135</strain>
    </source>
</reference>
<keyword evidence="10" id="KW-0677">Repeat</keyword>
<feature type="coiled-coil region" evidence="18">
    <location>
        <begin position="96"/>
        <end position="123"/>
    </location>
</feature>
<dbReference type="InterPro" id="IPR008689">
    <property type="entry name" value="ATP_synth_F0_dsu_mt"/>
</dbReference>
<dbReference type="Pfam" id="PF05873">
    <property type="entry name" value="Mt_ATP-synt_D"/>
    <property type="match status" value="1"/>
</dbReference>
<keyword evidence="22" id="KW-1185">Reference proteome</keyword>
<dbReference type="InterPro" id="IPR000595">
    <property type="entry name" value="cNMP-bd_dom"/>
</dbReference>
<evidence type="ECO:0000313" key="21">
    <source>
        <dbReference type="EMBL" id="WFC97069.1"/>
    </source>
</evidence>
<accession>A0AAF0DX90</accession>
<evidence type="ECO:0000256" key="17">
    <source>
        <dbReference type="ARBA" id="ARBA00023149"/>
    </source>
</evidence>
<dbReference type="FunFam" id="2.60.120.10:FF:000039">
    <property type="entry name" value="cAMP-dependent protein kinase regulatory subunit"/>
    <property type="match status" value="1"/>
</dbReference>
<keyword evidence="17" id="KW-0114">cAMP</keyword>
<dbReference type="Gene3D" id="2.60.120.10">
    <property type="entry name" value="Jelly Rolls"/>
    <property type="match status" value="2"/>
</dbReference>
<keyword evidence="14" id="KW-0406">Ion transport</keyword>
<dbReference type="Gene3D" id="6.10.280.70">
    <property type="match status" value="1"/>
</dbReference>
<comment type="similarity">
    <text evidence="2">Belongs to the cAMP-dependent kinase regulatory chain family.</text>
</comment>
<evidence type="ECO:0000256" key="11">
    <source>
        <dbReference type="ARBA" id="ARBA00022741"/>
    </source>
</evidence>
<dbReference type="GO" id="GO:0030552">
    <property type="term" value="F:cAMP binding"/>
    <property type="evidence" value="ECO:0007669"/>
    <property type="project" value="UniProtKB-KW"/>
</dbReference>
<evidence type="ECO:0000256" key="4">
    <source>
        <dbReference type="ARBA" id="ARBA00020355"/>
    </source>
</evidence>
<evidence type="ECO:0000256" key="6">
    <source>
        <dbReference type="ARBA" id="ARBA00022448"/>
    </source>
</evidence>
<dbReference type="Pfam" id="PF00027">
    <property type="entry name" value="cNMP_binding"/>
    <property type="match status" value="2"/>
</dbReference>
<evidence type="ECO:0000256" key="18">
    <source>
        <dbReference type="SAM" id="Coils"/>
    </source>
</evidence>
<keyword evidence="9" id="KW-0116">cAMP-binding</keyword>
<evidence type="ECO:0000259" key="20">
    <source>
        <dbReference type="SMART" id="SM00100"/>
    </source>
</evidence>
<dbReference type="InterPro" id="IPR036228">
    <property type="entry name" value="ATP_synth_F0_dsu_sf_mt"/>
</dbReference>
<keyword evidence="13" id="KW-0999">Mitochondrion inner membrane</keyword>
<keyword evidence="6" id="KW-0813">Transport</keyword>
<dbReference type="GO" id="GO:0015078">
    <property type="term" value="F:proton transmembrane transporter activity"/>
    <property type="evidence" value="ECO:0007669"/>
    <property type="project" value="InterPro"/>
</dbReference>
<proteinExistence type="inferred from homology"/>
<dbReference type="InterPro" id="IPR050503">
    <property type="entry name" value="cAMP-dep_PK_reg_su-like"/>
</dbReference>
<evidence type="ECO:0000256" key="12">
    <source>
        <dbReference type="ARBA" id="ARBA00022781"/>
    </source>
</evidence>
<evidence type="ECO:0000256" key="10">
    <source>
        <dbReference type="ARBA" id="ARBA00022737"/>
    </source>
</evidence>
<dbReference type="SUPFAM" id="SSF161065">
    <property type="entry name" value="ATP synthase D chain-like"/>
    <property type="match status" value="1"/>
</dbReference>
<keyword evidence="8" id="KW-0597">Phosphoprotein</keyword>
<evidence type="ECO:0000256" key="16">
    <source>
        <dbReference type="ARBA" id="ARBA00023136"/>
    </source>
</evidence>
<dbReference type="InterPro" id="IPR018488">
    <property type="entry name" value="cNMP-bd_CS"/>
</dbReference>
<dbReference type="EMBL" id="CP119956">
    <property type="protein sequence ID" value="WFC97069.1"/>
    <property type="molecule type" value="Genomic_DNA"/>
</dbReference>
<feature type="region of interest" description="Disordered" evidence="19">
    <location>
        <begin position="197"/>
        <end position="227"/>
    </location>
</feature>
<dbReference type="GO" id="GO:0005829">
    <property type="term" value="C:cytosol"/>
    <property type="evidence" value="ECO:0007669"/>
    <property type="project" value="TreeGrafter"/>
</dbReference>
<feature type="domain" description="Cyclic nucleotide-binding" evidence="20">
    <location>
        <begin position="374"/>
        <end position="495"/>
    </location>
</feature>
<comment type="subcellular location">
    <subcellularLocation>
        <location evidence="1">Mitochondrion inner membrane</location>
    </subcellularLocation>
</comment>
<dbReference type="PRINTS" id="PR00103">
    <property type="entry name" value="CAMPKINASE"/>
</dbReference>
<dbReference type="PROSITE" id="PS00889">
    <property type="entry name" value="CNMP_BINDING_2"/>
    <property type="match status" value="2"/>
</dbReference>
<dbReference type="PROSITE" id="PS00888">
    <property type="entry name" value="CNMP_BINDING_1"/>
    <property type="match status" value="2"/>
</dbReference>
<dbReference type="Proteomes" id="UP001216638">
    <property type="component" value="Chromosome 6"/>
</dbReference>
<keyword evidence="12" id="KW-0375">Hydrogen ion transport</keyword>
<feature type="region of interest" description="Disordered" evidence="19">
    <location>
        <begin position="499"/>
        <end position="521"/>
    </location>
</feature>
<dbReference type="GO" id="GO:0015986">
    <property type="term" value="P:proton motive force-driven ATP synthesis"/>
    <property type="evidence" value="ECO:0007669"/>
    <property type="project" value="InterPro"/>
</dbReference>
<dbReference type="GO" id="GO:0005952">
    <property type="term" value="C:cAMP-dependent protein kinase complex"/>
    <property type="evidence" value="ECO:0007669"/>
    <property type="project" value="InterPro"/>
</dbReference>
<keyword evidence="18" id="KW-0175">Coiled coil</keyword>
<dbReference type="InterPro" id="IPR014710">
    <property type="entry name" value="RmlC-like_jellyroll"/>
</dbReference>
<protein>
    <recommendedName>
        <fullName evidence="5">ATP synthase subunit d, mitochondrial</fullName>
    </recommendedName>
    <alternativeName>
        <fullName evidence="4">cAMP-dependent protein kinase regulatory subunit</fullName>
    </alternativeName>
</protein>
<dbReference type="GO" id="GO:0034236">
    <property type="term" value="F:protein kinase A catalytic subunit binding"/>
    <property type="evidence" value="ECO:0007669"/>
    <property type="project" value="TreeGrafter"/>
</dbReference>
<feature type="domain" description="Cyclic nucleotide-binding" evidence="20">
    <location>
        <begin position="239"/>
        <end position="372"/>
    </location>
</feature>
<evidence type="ECO:0000256" key="9">
    <source>
        <dbReference type="ARBA" id="ARBA00022566"/>
    </source>
</evidence>
<keyword evidence="11" id="KW-0547">Nucleotide-binding</keyword>
<sequence length="521" mass="56997">MASKAAVDFSKVLASGLGKQTAADLVAFRKRSDEAKRVVSQLKQLPSTVDFSHYKNVLKNKDVVAQAEKIINDFQPKTYDVAAQLKSLDSFEATAVEQAQESAKKIEAELKDLKETLSNIENARPFDQLTATDVINARPEIAKTIEAMVKKGKWTLPGYDEKFGIQFRDLYGEPDTQQSSAPADGDFPRNFNFARRSSVSAESMTPRNAEARARATRTQIPKTEDQERRIRAATAESLLFRNLEPEQYQAALLALEEVHRQPGDVVIKQGDQGDYFYIVESGELDVYLQPPGTSAADALAAPADQLGTKVVTYGPGASFGELALLYMQPRAASVVATAPCTLWAVDRFTFRSILAETNLTRRDLFATFLKQVPLLHHLSDEERERVLDAIEVQDFHAGEVVVREGNVGTHFYMIVNGIAEVHKASDPHDPVTRLQRGDYFGELALMRRAPRAATVSAAADAGCGTLRVAALEEQAFTRLLGPLTGIMARHAETHYRADAARGEAPLPSGAGPEPGSPRSGA</sequence>
<keyword evidence="7" id="KW-0138">CF(0)</keyword>
<dbReference type="GO" id="GO:0004862">
    <property type="term" value="F:cAMP-dependent protein kinase inhibitor activity"/>
    <property type="evidence" value="ECO:0007669"/>
    <property type="project" value="TreeGrafter"/>
</dbReference>
<evidence type="ECO:0000256" key="14">
    <source>
        <dbReference type="ARBA" id="ARBA00023065"/>
    </source>
</evidence>
<keyword evidence="15" id="KW-0496">Mitochondrion</keyword>
<evidence type="ECO:0000256" key="1">
    <source>
        <dbReference type="ARBA" id="ARBA00004273"/>
    </source>
</evidence>
<evidence type="ECO:0000256" key="3">
    <source>
        <dbReference type="ARBA" id="ARBA00006842"/>
    </source>
</evidence>
<evidence type="ECO:0000256" key="2">
    <source>
        <dbReference type="ARBA" id="ARBA00005753"/>
    </source>
</evidence>
<evidence type="ECO:0000256" key="19">
    <source>
        <dbReference type="SAM" id="MobiDB-lite"/>
    </source>
</evidence>
<evidence type="ECO:0000256" key="13">
    <source>
        <dbReference type="ARBA" id="ARBA00022792"/>
    </source>
</evidence>
<dbReference type="GO" id="GO:0045259">
    <property type="term" value="C:proton-transporting ATP synthase complex"/>
    <property type="evidence" value="ECO:0007669"/>
    <property type="project" value="UniProtKB-KW"/>
</dbReference>
<keyword evidence="16" id="KW-0472">Membrane</keyword>
<evidence type="ECO:0000313" key="22">
    <source>
        <dbReference type="Proteomes" id="UP001216638"/>
    </source>
</evidence>
<dbReference type="AlphaFoldDB" id="A0AAF0DX90"/>
<evidence type="ECO:0000256" key="5">
    <source>
        <dbReference type="ARBA" id="ARBA00021688"/>
    </source>
</evidence>